<dbReference type="PANTHER" id="PTHR33620">
    <property type="entry name" value="UREASE ACCESSORY PROTEIN F"/>
    <property type="match status" value="1"/>
</dbReference>
<comment type="subcellular location">
    <subcellularLocation>
        <location evidence="3">Cytoplasm</location>
    </subcellularLocation>
</comment>
<gene>
    <name evidence="3" type="primary">ureF</name>
    <name evidence="4" type="ORF">LS71_007825</name>
</gene>
<dbReference type="Proteomes" id="UP000029733">
    <property type="component" value="Unassembled WGS sequence"/>
</dbReference>
<dbReference type="InterPro" id="IPR002639">
    <property type="entry name" value="UreF"/>
</dbReference>
<comment type="caution">
    <text evidence="4">The sequence shown here is derived from an EMBL/GenBank/DDBJ whole genome shotgun (WGS) entry which is preliminary data.</text>
</comment>
<dbReference type="EMBL" id="JRPR02000007">
    <property type="protein sequence ID" value="TLD95742.1"/>
    <property type="molecule type" value="Genomic_DNA"/>
</dbReference>
<evidence type="ECO:0000256" key="1">
    <source>
        <dbReference type="ARBA" id="ARBA00022988"/>
    </source>
</evidence>
<keyword evidence="2 3" id="KW-0143">Chaperone</keyword>
<dbReference type="AlphaFoldDB" id="A0A4V6I2D7"/>
<dbReference type="OrthoDB" id="9798772at2"/>
<accession>A0A4V6I2D7</accession>
<reference evidence="4 5" key="1">
    <citation type="journal article" date="2014" name="Genome Announc.">
        <title>Draft genome sequences of eight enterohepatic helicobacter species isolated from both laboratory and wild rodents.</title>
        <authorList>
            <person name="Sheh A."/>
            <person name="Shen Z."/>
            <person name="Fox J.G."/>
        </authorList>
    </citation>
    <scope>NUCLEOTIDE SEQUENCE [LARGE SCALE GENOMIC DNA]</scope>
    <source>
        <strain evidence="4 5">MIT 09-6949</strain>
    </source>
</reference>
<dbReference type="InterPro" id="IPR038277">
    <property type="entry name" value="UreF_sf"/>
</dbReference>
<dbReference type="HAMAP" id="MF_01385">
    <property type="entry name" value="UreF"/>
    <property type="match status" value="1"/>
</dbReference>
<comment type="function">
    <text evidence="3">Required for maturation of urease via the functional incorporation of the urease nickel metallocenter.</text>
</comment>
<evidence type="ECO:0000313" key="5">
    <source>
        <dbReference type="Proteomes" id="UP000029733"/>
    </source>
</evidence>
<comment type="subunit">
    <text evidence="3">UreH, UreF and UreG form a complex that acts as a GTP-hydrolysis-dependent molecular chaperone, activating the urease apoprotein by helping to assemble the nickel containing metallocenter of UreC. The UreE protein probably delivers the nickel.</text>
</comment>
<dbReference type="PANTHER" id="PTHR33620:SF1">
    <property type="entry name" value="UREASE ACCESSORY PROTEIN F"/>
    <property type="match status" value="1"/>
</dbReference>
<dbReference type="Gene3D" id="1.10.4190.10">
    <property type="entry name" value="Urease accessory protein UreF"/>
    <property type="match status" value="1"/>
</dbReference>
<proteinExistence type="inferred from homology"/>
<protein>
    <recommendedName>
        <fullName evidence="3">Urease accessory protein UreF</fullName>
    </recommendedName>
</protein>
<organism evidence="4 5">
    <name type="scientific">Helicobacter jaachi</name>
    <dbReference type="NCBI Taxonomy" id="1677920"/>
    <lineage>
        <taxon>Bacteria</taxon>
        <taxon>Pseudomonadati</taxon>
        <taxon>Campylobacterota</taxon>
        <taxon>Epsilonproteobacteria</taxon>
        <taxon>Campylobacterales</taxon>
        <taxon>Helicobacteraceae</taxon>
        <taxon>Helicobacter</taxon>
    </lineage>
</organism>
<sequence length="224" mass="25631">MTKQDFLLLQINDSLFPIGSFQHSFGLESYVLGYMVVDSKTMLNFMQSYLQTSFLYNDLLSLKICFESANDIHKILEIQSLLHALTIPQEIREANHKLGIRFIKTIESMGVDSQPLWQNYIAQSIYPTHATSYAIFCAAHNMPYHKAMSAFLYAQSANMVINGVKLIPLSQDDGQWILNYLQDTFLNVLDSLNSLTLEDLGASTPLYDILAMKHQYLYSRLYMS</sequence>
<dbReference type="PIRSF" id="PIRSF009467">
    <property type="entry name" value="Ureas_acces_UreF"/>
    <property type="match status" value="1"/>
</dbReference>
<keyword evidence="3" id="KW-0963">Cytoplasm</keyword>
<keyword evidence="5" id="KW-1185">Reference proteome</keyword>
<dbReference type="STRING" id="1677920.LS71_02680"/>
<dbReference type="Pfam" id="PF01730">
    <property type="entry name" value="UreF"/>
    <property type="match status" value="1"/>
</dbReference>
<evidence type="ECO:0000313" key="4">
    <source>
        <dbReference type="EMBL" id="TLD95742.1"/>
    </source>
</evidence>
<dbReference type="RefSeq" id="WP_034353287.1">
    <property type="nucleotide sequence ID" value="NZ_JRPR02000007.1"/>
</dbReference>
<name>A0A4V6I2D7_9HELI</name>
<evidence type="ECO:0000256" key="2">
    <source>
        <dbReference type="ARBA" id="ARBA00023186"/>
    </source>
</evidence>
<evidence type="ECO:0000256" key="3">
    <source>
        <dbReference type="HAMAP-Rule" id="MF_01385"/>
    </source>
</evidence>
<dbReference type="GO" id="GO:0005737">
    <property type="term" value="C:cytoplasm"/>
    <property type="evidence" value="ECO:0007669"/>
    <property type="project" value="UniProtKB-SubCell"/>
</dbReference>
<keyword evidence="1 3" id="KW-0996">Nickel insertion</keyword>
<dbReference type="GO" id="GO:0016151">
    <property type="term" value="F:nickel cation binding"/>
    <property type="evidence" value="ECO:0007669"/>
    <property type="project" value="UniProtKB-UniRule"/>
</dbReference>
<comment type="similarity">
    <text evidence="3">Belongs to the UreF family.</text>
</comment>